<organism evidence="2 3">
    <name type="scientific">Sphaeroforma arctica JP610</name>
    <dbReference type="NCBI Taxonomy" id="667725"/>
    <lineage>
        <taxon>Eukaryota</taxon>
        <taxon>Ichthyosporea</taxon>
        <taxon>Ichthyophonida</taxon>
        <taxon>Sphaeroforma</taxon>
    </lineage>
</organism>
<dbReference type="GO" id="GO:0016787">
    <property type="term" value="F:hydrolase activity"/>
    <property type="evidence" value="ECO:0007669"/>
    <property type="project" value="UniProtKB-KW"/>
</dbReference>
<dbReference type="AlphaFoldDB" id="A0A0L0G0H0"/>
<protein>
    <recommendedName>
        <fullName evidence="1">Queuosine 5'-phosphate N-glycosylase/hydrolase</fullName>
        <ecNumber evidence="1">3.2.2.-</ecNumber>
    </recommendedName>
    <alternativeName>
        <fullName evidence="1">Queuosine-nucleotide N-glycosylase/hydrolase</fullName>
    </alternativeName>
</protein>
<accession>A0A0L0G0H0</accession>
<name>A0A0L0G0H0_9EUKA</name>
<evidence type="ECO:0000313" key="3">
    <source>
        <dbReference type="Proteomes" id="UP000054560"/>
    </source>
</evidence>
<keyword evidence="1" id="KW-0378">Hydrolase</keyword>
<dbReference type="EC" id="3.2.2.-" evidence="1"/>
<dbReference type="RefSeq" id="XP_014156256.1">
    <property type="nucleotide sequence ID" value="XM_014300781.1"/>
</dbReference>
<keyword evidence="3" id="KW-1185">Reference proteome</keyword>
<comment type="similarity">
    <text evidence="1">Belongs to the QNG1 protein family.</text>
</comment>
<dbReference type="PANTHER" id="PTHR21314">
    <property type="entry name" value="QUEUOSINE 5'-PHOSPHATE N-GLYCOSYLASE_HYDROLASE-RELATED"/>
    <property type="match status" value="1"/>
</dbReference>
<dbReference type="Proteomes" id="UP000054560">
    <property type="component" value="Unassembled WGS sequence"/>
</dbReference>
<dbReference type="STRING" id="667725.A0A0L0G0H0"/>
<proteinExistence type="inferred from homology"/>
<reference evidence="2 3" key="1">
    <citation type="submission" date="2011-02" db="EMBL/GenBank/DDBJ databases">
        <title>The Genome Sequence of Sphaeroforma arctica JP610.</title>
        <authorList>
            <consortium name="The Broad Institute Genome Sequencing Platform"/>
            <person name="Russ C."/>
            <person name="Cuomo C."/>
            <person name="Young S.K."/>
            <person name="Zeng Q."/>
            <person name="Gargeya S."/>
            <person name="Alvarado L."/>
            <person name="Berlin A."/>
            <person name="Chapman S.B."/>
            <person name="Chen Z."/>
            <person name="Freedman E."/>
            <person name="Gellesch M."/>
            <person name="Goldberg J."/>
            <person name="Griggs A."/>
            <person name="Gujja S."/>
            <person name="Heilman E."/>
            <person name="Heiman D."/>
            <person name="Howarth C."/>
            <person name="Mehta T."/>
            <person name="Neiman D."/>
            <person name="Pearson M."/>
            <person name="Roberts A."/>
            <person name="Saif S."/>
            <person name="Shea T."/>
            <person name="Shenoy N."/>
            <person name="Sisk P."/>
            <person name="Stolte C."/>
            <person name="Sykes S."/>
            <person name="White J."/>
            <person name="Yandava C."/>
            <person name="Burger G."/>
            <person name="Gray M.W."/>
            <person name="Holland P.W.H."/>
            <person name="King N."/>
            <person name="Lang F.B.F."/>
            <person name="Roger A.J."/>
            <person name="Ruiz-Trillo I."/>
            <person name="Haas B."/>
            <person name="Nusbaum C."/>
            <person name="Birren B."/>
        </authorList>
    </citation>
    <scope>NUCLEOTIDE SEQUENCE [LARGE SCALE GENOMIC DNA]</scope>
    <source>
        <strain evidence="2 3">JP610</strain>
    </source>
</reference>
<dbReference type="GeneID" id="25905871"/>
<dbReference type="PANTHER" id="PTHR21314:SF1">
    <property type="entry name" value="QUEUOSINE SALVAGE PROTEIN"/>
    <property type="match status" value="1"/>
</dbReference>
<evidence type="ECO:0000256" key="1">
    <source>
        <dbReference type="RuleBase" id="RU365002"/>
    </source>
</evidence>
<gene>
    <name evidence="2" type="ORF">SARC_05367</name>
</gene>
<dbReference type="OrthoDB" id="416777at2759"/>
<evidence type="ECO:0000313" key="2">
    <source>
        <dbReference type="EMBL" id="KNC82354.1"/>
    </source>
</evidence>
<dbReference type="Pfam" id="PF10343">
    <property type="entry name" value="Q_salvage"/>
    <property type="match status" value="1"/>
</dbReference>
<dbReference type="GO" id="GO:0006400">
    <property type="term" value="P:tRNA modification"/>
    <property type="evidence" value="ECO:0007669"/>
    <property type="project" value="TreeGrafter"/>
</dbReference>
<dbReference type="InterPro" id="IPR019438">
    <property type="entry name" value="Q_salvage"/>
</dbReference>
<dbReference type="EMBL" id="KQ241935">
    <property type="protein sequence ID" value="KNC82354.1"/>
    <property type="molecule type" value="Genomic_DNA"/>
</dbReference>
<sequence length="361" mass="40439">MSFPTVDDGRSYLQAVRDTCTQLDTDGLVQVNQDAIKAFVQDRNAGMIRKLGESLAAHITGFGIEFESLLQEVSFITFAHAMDFGSGFRQELHKFHRKGAFLTIKAGLINMYNLNHDLDSSFLAEITQDTVTECFLPDLNDCKEDSVTEALKVFISYLVGVSHEIGIGLRDQGYKHVYELVLDALKKGSSDNGAASVVKALVDSFPYTFKDAYYYPSESGPSTSKQAVFLYKKAQLSTGELYHSFRNQDERFNFKDAHLLTAYVDNVIVATMRKTGCITCRERLHNAIDTHVALPKGSKEEIALRAKSLEATELIAREFNKVDSSVDLKACEVGNYLWAVLGKEPEFRAYQRHATPDTLFY</sequence>
<dbReference type="eggNOG" id="ENOG502S4MU">
    <property type="taxonomic scope" value="Eukaryota"/>
</dbReference>
<comment type="function">
    <text evidence="1">Catalyzes the hydrolysis of queuosine 5'-phosphate, releasing the nucleobase queuine (q). Is required for salvage of queuine from exogenous queuosine (Q) that is imported and then converted to queuosine 5'-phosphate intracellularly.</text>
</comment>
<comment type="catalytic activity">
    <reaction evidence="1">
        <text>queuosine 5'-phosphate + H2O = queuine + D-ribose 5-phosphate</text>
        <dbReference type="Rhea" id="RHEA:75387"/>
        <dbReference type="ChEBI" id="CHEBI:15377"/>
        <dbReference type="ChEBI" id="CHEBI:17433"/>
        <dbReference type="ChEBI" id="CHEBI:78346"/>
        <dbReference type="ChEBI" id="CHEBI:194371"/>
    </reaction>
    <physiologicalReaction direction="left-to-right" evidence="1">
        <dbReference type="Rhea" id="RHEA:75388"/>
    </physiologicalReaction>
</comment>